<evidence type="ECO:0000313" key="2">
    <source>
        <dbReference type="EMBL" id="QJA06919.1"/>
    </source>
</evidence>
<evidence type="ECO:0000313" key="3">
    <source>
        <dbReference type="Proteomes" id="UP000501253"/>
    </source>
</evidence>
<gene>
    <name evidence="2" type="ORF">FVE67_09015</name>
</gene>
<reference evidence="2 3" key="1">
    <citation type="submission" date="2019-08" db="EMBL/GenBank/DDBJ databases">
        <title>Complete genome sequence of Thermosulfurimonas marina SU872T, an anaerobic thermophilic chemolithoautotrophic bacterium isolated from a shallow marine hydrothermal vent.</title>
        <authorList>
            <person name="Allioux M."/>
            <person name="Jebbar M."/>
            <person name="Slobodkina G."/>
            <person name="Slobodkin A."/>
            <person name="Moalic Y."/>
            <person name="Frolova A."/>
            <person name="Shao Z."/>
            <person name="Alain K."/>
        </authorList>
    </citation>
    <scope>NUCLEOTIDE SEQUENCE [LARGE SCALE GENOMIC DNA]</scope>
    <source>
        <strain evidence="2 3">SU872</strain>
    </source>
</reference>
<proteinExistence type="predicted"/>
<accession>A0A6H1WUU0</accession>
<feature type="coiled-coil region" evidence="1">
    <location>
        <begin position="21"/>
        <end position="55"/>
    </location>
</feature>
<dbReference type="AlphaFoldDB" id="A0A6H1WUU0"/>
<dbReference type="KEGG" id="tmai:FVE67_09015"/>
<evidence type="ECO:0000256" key="1">
    <source>
        <dbReference type="SAM" id="Coils"/>
    </source>
</evidence>
<keyword evidence="1" id="KW-0175">Coiled coil</keyword>
<dbReference type="Proteomes" id="UP000501253">
    <property type="component" value="Chromosome"/>
</dbReference>
<dbReference type="EMBL" id="CP042909">
    <property type="protein sequence ID" value="QJA06919.1"/>
    <property type="molecule type" value="Genomic_DNA"/>
</dbReference>
<dbReference type="RefSeq" id="WP_168720267.1">
    <property type="nucleotide sequence ID" value="NZ_CP042909.1"/>
</dbReference>
<sequence>MTNGFEDLAEGLSLEVRREIAEKYFTHRKILEEDLDEYQAKLKEFEKEEEKVLQELLRLLFLLREKDLMERFAEITGVSLFPYHDEYLLNSPTIRRRLFRKLRARGLTSKGKFLRLFEETYKRLYQKFQEYQKKLRLLEYLFRQIREELREFQKNYDLGSILSFFESLSESRPSEMGVTAQKGEAIEGLAELLRFPEVPEPRRRFVDLGSLPSWGEVGSALRKLAKEAYQRHRQEARSILEEVSS</sequence>
<protein>
    <submittedName>
        <fullName evidence="2">Uncharacterized protein</fullName>
    </submittedName>
</protein>
<keyword evidence="3" id="KW-1185">Reference proteome</keyword>
<organism evidence="2 3">
    <name type="scientific">Thermosulfurimonas marina</name>
    <dbReference type="NCBI Taxonomy" id="2047767"/>
    <lineage>
        <taxon>Bacteria</taxon>
        <taxon>Pseudomonadati</taxon>
        <taxon>Thermodesulfobacteriota</taxon>
        <taxon>Thermodesulfobacteria</taxon>
        <taxon>Thermodesulfobacteriales</taxon>
        <taxon>Thermodesulfobacteriaceae</taxon>
        <taxon>Thermosulfurimonas</taxon>
    </lineage>
</organism>
<name>A0A6H1WUU0_9BACT</name>
<feature type="coiled-coil region" evidence="1">
    <location>
        <begin position="114"/>
        <end position="155"/>
    </location>
</feature>